<name>A0A8J5QHC2_9ASCO</name>
<dbReference type="GeneID" id="73472303"/>
<reference evidence="1 2" key="1">
    <citation type="journal article" date="2021" name="DNA Res.">
        <title>Genome analysis of Candida subhashii reveals its hybrid nature and dual mitochondrial genome conformations.</title>
        <authorList>
            <person name="Mixao V."/>
            <person name="Hegedusova E."/>
            <person name="Saus E."/>
            <person name="Pryszcz L.P."/>
            <person name="Cillingova A."/>
            <person name="Nosek J."/>
            <person name="Gabaldon T."/>
        </authorList>
    </citation>
    <scope>NUCLEOTIDE SEQUENCE [LARGE SCALE GENOMIC DNA]</scope>
    <source>
        <strain evidence="1 2">CBS 10753</strain>
    </source>
</reference>
<protein>
    <submittedName>
        <fullName evidence="1">Uncharacterized protein</fullName>
    </submittedName>
</protein>
<comment type="caution">
    <text evidence="1">The sequence shown here is derived from an EMBL/GenBank/DDBJ whole genome shotgun (WGS) entry which is preliminary data.</text>
</comment>
<evidence type="ECO:0000313" key="1">
    <source>
        <dbReference type="EMBL" id="KAG7660983.1"/>
    </source>
</evidence>
<gene>
    <name evidence="1" type="ORF">J8A68_005503</name>
</gene>
<keyword evidence="2" id="KW-1185">Reference proteome</keyword>
<evidence type="ECO:0000313" key="2">
    <source>
        <dbReference type="Proteomes" id="UP000694255"/>
    </source>
</evidence>
<proteinExistence type="predicted"/>
<sequence length="380" mass="42771">MFSKITDRFHKSNDSKAKLLNFKEVYELDKKLKKYYFAGLFQKNQATARFISKYQRAKTTEPIPTRMIDFLKQTYQEEEELPTNEHELFVSISMSEDLESCNSDPVDTNTAQLSIVVQEPIATTITDITTATTAPYTTTTAVASATTFTAASTAASATTIITNMHPAAAVPTNNQSILYTVHEEDEEEEEESEIHAKQNIPKPFGSEVLISWYVTKTNCQRLTINCSQKSKALLRSISRKNMPDKERCNSLGVDGNPISQNSNTKFSKLDFPTDSYSIAILRTIKMEQKSYGWEYPVDSYTHYLLANHPSLSSKNFQDSPKPTRSPVPIISHHSKTANTFKQDEECENIKSDKENCSGNLEEAGGLHHIDLEDLEVGYQS</sequence>
<organism evidence="1 2">
    <name type="scientific">[Candida] subhashii</name>
    <dbReference type="NCBI Taxonomy" id="561895"/>
    <lineage>
        <taxon>Eukaryota</taxon>
        <taxon>Fungi</taxon>
        <taxon>Dikarya</taxon>
        <taxon>Ascomycota</taxon>
        <taxon>Saccharomycotina</taxon>
        <taxon>Pichiomycetes</taxon>
        <taxon>Debaryomycetaceae</taxon>
        <taxon>Spathaspora</taxon>
    </lineage>
</organism>
<accession>A0A8J5QHC2</accession>
<dbReference type="AlphaFoldDB" id="A0A8J5QHC2"/>
<dbReference type="RefSeq" id="XP_049261216.1">
    <property type="nucleotide sequence ID" value="XM_049409577.1"/>
</dbReference>
<dbReference type="EMBL" id="JAGSYN010000271">
    <property type="protein sequence ID" value="KAG7660983.1"/>
    <property type="molecule type" value="Genomic_DNA"/>
</dbReference>
<dbReference type="Proteomes" id="UP000694255">
    <property type="component" value="Unassembled WGS sequence"/>
</dbReference>